<dbReference type="InterPro" id="IPR023213">
    <property type="entry name" value="CAT-like_dom_sf"/>
</dbReference>
<dbReference type="PANTHER" id="PTHR31642:SF138">
    <property type="entry name" value="PUTRESCINE HYDROXYCINNAMOYLTRANSFERASE 1"/>
    <property type="match status" value="1"/>
</dbReference>
<evidence type="ECO:0000256" key="2">
    <source>
        <dbReference type="ARBA" id="ARBA00022679"/>
    </source>
</evidence>
<evidence type="ECO:0000313" key="5">
    <source>
        <dbReference type="Proteomes" id="UP000026960"/>
    </source>
</evidence>
<dbReference type="PaxDb" id="65489-OBART06G05510.1"/>
<dbReference type="Gene3D" id="3.30.559.10">
    <property type="entry name" value="Chloramphenicol acetyltransferase-like domain"/>
    <property type="match status" value="2"/>
</dbReference>
<reference evidence="4" key="2">
    <citation type="submission" date="2015-03" db="UniProtKB">
        <authorList>
            <consortium name="EnsemblPlants"/>
        </authorList>
    </citation>
    <scope>IDENTIFICATION</scope>
</reference>
<organism evidence="4">
    <name type="scientific">Oryza barthii</name>
    <dbReference type="NCBI Taxonomy" id="65489"/>
    <lineage>
        <taxon>Eukaryota</taxon>
        <taxon>Viridiplantae</taxon>
        <taxon>Streptophyta</taxon>
        <taxon>Embryophyta</taxon>
        <taxon>Tracheophyta</taxon>
        <taxon>Spermatophyta</taxon>
        <taxon>Magnoliopsida</taxon>
        <taxon>Liliopsida</taxon>
        <taxon>Poales</taxon>
        <taxon>Poaceae</taxon>
        <taxon>BOP clade</taxon>
        <taxon>Oryzoideae</taxon>
        <taxon>Oryzeae</taxon>
        <taxon>Oryzinae</taxon>
        <taxon>Oryza</taxon>
    </lineage>
</organism>
<dbReference type="GO" id="GO:0050734">
    <property type="term" value="F:hydroxycinnamoyltransferase activity"/>
    <property type="evidence" value="ECO:0007669"/>
    <property type="project" value="EnsemblPlants"/>
</dbReference>
<keyword evidence="3" id="KW-0012">Acyltransferase</keyword>
<dbReference type="Proteomes" id="UP000026960">
    <property type="component" value="Chromosome 6"/>
</dbReference>
<dbReference type="Pfam" id="PF02458">
    <property type="entry name" value="Transferase"/>
    <property type="match status" value="2"/>
</dbReference>
<sequence>MAVEIVESSMVTAGEATPEHRIWLSNLDLLVARSHTPTVYVYRRTGPDSDPAFFSPDVLKAALSKYSRRRGGGSKLPFDSAILPMSKNQLNALRGAGAGAGKRLSTFTAVVAHVWRCACKARGLAVAGTEAATRLYMTADARTRLHPPLPRGYLGNAIFRASVVAKVSDIVAAGPLGAVAEKVSAATARLDDGYVRSLVDHLEQTAAASGGAAGLRKGEWVMPESDLWVISWQGLPLYDADFGWGRPAFMGRACLQFSGLVYLVPGRDDGDGRLDVVVSMEPESLVKFKDVFYEGLKC</sequence>
<keyword evidence="5" id="KW-1185">Reference proteome</keyword>
<dbReference type="HOGENOM" id="CLU_014546_5_1_1"/>
<dbReference type="AlphaFoldDB" id="A0A0D3GDL1"/>
<evidence type="ECO:0000256" key="1">
    <source>
        <dbReference type="ARBA" id="ARBA00009861"/>
    </source>
</evidence>
<reference evidence="4" key="1">
    <citation type="journal article" date="2009" name="Rice">
        <title>De Novo Next Generation Sequencing of Plant Genomes.</title>
        <authorList>
            <person name="Rounsley S."/>
            <person name="Marri P.R."/>
            <person name="Yu Y."/>
            <person name="He R."/>
            <person name="Sisneros N."/>
            <person name="Goicoechea J.L."/>
            <person name="Lee S.J."/>
            <person name="Angelova A."/>
            <person name="Kudrna D."/>
            <person name="Luo M."/>
            <person name="Affourtit J."/>
            <person name="Desany B."/>
            <person name="Knight J."/>
            <person name="Niazi F."/>
            <person name="Egholm M."/>
            <person name="Wing R.A."/>
        </authorList>
    </citation>
    <scope>NUCLEOTIDE SEQUENCE [LARGE SCALE GENOMIC DNA]</scope>
    <source>
        <strain evidence="4">cv. IRGC 105608</strain>
    </source>
</reference>
<keyword evidence="2" id="KW-0808">Transferase</keyword>
<evidence type="ECO:0000256" key="3">
    <source>
        <dbReference type="ARBA" id="ARBA00023315"/>
    </source>
</evidence>
<proteinExistence type="inferred from homology"/>
<comment type="similarity">
    <text evidence="1">Belongs to the plant acyltransferase family.</text>
</comment>
<name>A0A0D3GDL1_9ORYZ</name>
<dbReference type="InterPro" id="IPR050317">
    <property type="entry name" value="Plant_Fungal_Acyltransferase"/>
</dbReference>
<dbReference type="EnsemblPlants" id="OBART06G05510.1">
    <property type="protein sequence ID" value="OBART06G05510.1"/>
    <property type="gene ID" value="OBART06G05510"/>
</dbReference>
<dbReference type="FunFam" id="3.30.559.10:FF:000008">
    <property type="entry name" value="Tryptamine hydroxycinnamoyl transferase"/>
    <property type="match status" value="1"/>
</dbReference>
<dbReference type="Gramene" id="OBART06G05510.1">
    <property type="protein sequence ID" value="OBART06G05510.1"/>
    <property type="gene ID" value="OBART06G05510"/>
</dbReference>
<dbReference type="STRING" id="65489.A0A0D3GDL1"/>
<evidence type="ECO:0000313" key="4">
    <source>
        <dbReference type="EnsemblPlants" id="OBART06G05510.1"/>
    </source>
</evidence>
<protein>
    <submittedName>
        <fullName evidence="4">Uncharacterized protein</fullName>
    </submittedName>
</protein>
<accession>A0A0D3GDL1</accession>
<dbReference type="PANTHER" id="PTHR31642">
    <property type="entry name" value="TRICHOTHECENE 3-O-ACETYLTRANSFERASE"/>
    <property type="match status" value="1"/>
</dbReference>
<dbReference type="eggNOG" id="ENOG502QTJX">
    <property type="taxonomic scope" value="Eukaryota"/>
</dbReference>